<dbReference type="PANTHER" id="PTHR43818:SF11">
    <property type="entry name" value="BCDNA.GH03377"/>
    <property type="match status" value="1"/>
</dbReference>
<evidence type="ECO:0000313" key="5">
    <source>
        <dbReference type="Proteomes" id="UP000288024"/>
    </source>
</evidence>
<dbReference type="InterPro" id="IPR036291">
    <property type="entry name" value="NAD(P)-bd_dom_sf"/>
</dbReference>
<dbReference type="PANTHER" id="PTHR43818">
    <property type="entry name" value="BCDNA.GH03377"/>
    <property type="match status" value="1"/>
</dbReference>
<dbReference type="InterPro" id="IPR000683">
    <property type="entry name" value="Gfo/Idh/MocA-like_OxRdtase_N"/>
</dbReference>
<name>A0A3S2UEZ7_9BACI</name>
<organism evidence="4 5">
    <name type="scientific">Niallia taxi</name>
    <dbReference type="NCBI Taxonomy" id="2499688"/>
    <lineage>
        <taxon>Bacteria</taxon>
        <taxon>Bacillati</taxon>
        <taxon>Bacillota</taxon>
        <taxon>Bacilli</taxon>
        <taxon>Bacillales</taxon>
        <taxon>Bacillaceae</taxon>
        <taxon>Niallia</taxon>
    </lineage>
</organism>
<dbReference type="GO" id="GO:0000166">
    <property type="term" value="F:nucleotide binding"/>
    <property type="evidence" value="ECO:0007669"/>
    <property type="project" value="InterPro"/>
</dbReference>
<evidence type="ECO:0000256" key="1">
    <source>
        <dbReference type="ARBA" id="ARBA00023002"/>
    </source>
</evidence>
<proteinExistence type="predicted"/>
<dbReference type="GeneID" id="87616569"/>
<dbReference type="RefSeq" id="WP_127738899.1">
    <property type="nucleotide sequence ID" value="NZ_CAJCKN010000004.1"/>
</dbReference>
<evidence type="ECO:0000259" key="2">
    <source>
        <dbReference type="Pfam" id="PF01408"/>
    </source>
</evidence>
<dbReference type="Proteomes" id="UP000288024">
    <property type="component" value="Unassembled WGS sequence"/>
</dbReference>
<accession>A0A3S2UEZ7</accession>
<sequence length="312" mass="34864">MLKVAIIGLGAIGQRLIKNFTEHPEMEIVAVCDPLEELLNDTVQALGGIQGFADYKELLEKAEIDLVYVAVPPKFHFQIVSDCIAKQKHVLCEKPLANSLEEAESLYKQAKEKGVIHAMNFPLNYSVGNATFASYIKKGYIGNLRRLELKMHFPQWPRAWQQNDWVGRREQGGFVLEVGVHWIQQIQKIFGPVQLVHRNISFPEDASLSENGILAVLELADGTPLFIDGISQIAGKEEVTFTAYGTEGTLALHNWSDLYGGKLDNDLEKLEENTPVSSLIDELAKALQNKDADLPDFYDGYQAQVVLEGLRN</sequence>
<evidence type="ECO:0000313" key="4">
    <source>
        <dbReference type="EMBL" id="RVT61443.1"/>
    </source>
</evidence>
<comment type="caution">
    <text evidence="4">The sequence shown here is derived from an EMBL/GenBank/DDBJ whole genome shotgun (WGS) entry which is preliminary data.</text>
</comment>
<dbReference type="InterPro" id="IPR050463">
    <property type="entry name" value="Gfo/Idh/MocA_oxidrdct_glycsds"/>
</dbReference>
<dbReference type="Gene3D" id="3.40.50.720">
    <property type="entry name" value="NAD(P)-binding Rossmann-like Domain"/>
    <property type="match status" value="1"/>
</dbReference>
<reference evidence="4 5" key="1">
    <citation type="submission" date="2019-01" db="EMBL/GenBank/DDBJ databases">
        <title>Bacillus sp. M5HDSG1-1, whole genome shotgun sequence.</title>
        <authorList>
            <person name="Tuo L."/>
        </authorList>
    </citation>
    <scope>NUCLEOTIDE SEQUENCE [LARGE SCALE GENOMIC DNA]</scope>
    <source>
        <strain evidence="4 5">M5HDSG1-1</strain>
    </source>
</reference>
<dbReference type="EMBL" id="RZTZ01000005">
    <property type="protein sequence ID" value="RVT61443.1"/>
    <property type="molecule type" value="Genomic_DNA"/>
</dbReference>
<dbReference type="Pfam" id="PF01408">
    <property type="entry name" value="GFO_IDH_MocA"/>
    <property type="match status" value="1"/>
</dbReference>
<dbReference type="AlphaFoldDB" id="A0A3S2UEZ7"/>
<dbReference type="Gene3D" id="3.30.360.10">
    <property type="entry name" value="Dihydrodipicolinate Reductase, domain 2"/>
    <property type="match status" value="1"/>
</dbReference>
<dbReference type="SUPFAM" id="SSF51735">
    <property type="entry name" value="NAD(P)-binding Rossmann-fold domains"/>
    <property type="match status" value="1"/>
</dbReference>
<keyword evidence="1" id="KW-0560">Oxidoreductase</keyword>
<keyword evidence="5" id="KW-1185">Reference proteome</keyword>
<dbReference type="InterPro" id="IPR055170">
    <property type="entry name" value="GFO_IDH_MocA-like_dom"/>
</dbReference>
<dbReference type="Pfam" id="PF22725">
    <property type="entry name" value="GFO_IDH_MocA_C3"/>
    <property type="match status" value="1"/>
</dbReference>
<feature type="domain" description="Gfo/Idh/MocA-like oxidoreductase N-terminal" evidence="2">
    <location>
        <begin position="2"/>
        <end position="120"/>
    </location>
</feature>
<evidence type="ECO:0000259" key="3">
    <source>
        <dbReference type="Pfam" id="PF22725"/>
    </source>
</evidence>
<protein>
    <submittedName>
        <fullName evidence="4">Gfo/Idh/MocA family oxidoreductase</fullName>
    </submittedName>
</protein>
<feature type="domain" description="GFO/IDH/MocA-like oxidoreductase" evidence="3">
    <location>
        <begin position="134"/>
        <end position="250"/>
    </location>
</feature>
<gene>
    <name evidence="4" type="ORF">EM808_14405</name>
</gene>
<dbReference type="SUPFAM" id="SSF55347">
    <property type="entry name" value="Glyceraldehyde-3-phosphate dehydrogenase-like, C-terminal domain"/>
    <property type="match status" value="1"/>
</dbReference>
<dbReference type="GO" id="GO:0016491">
    <property type="term" value="F:oxidoreductase activity"/>
    <property type="evidence" value="ECO:0007669"/>
    <property type="project" value="UniProtKB-KW"/>
</dbReference>